<name>A0A085V8Y2_PSESX</name>
<dbReference type="PROSITE" id="PS51257">
    <property type="entry name" value="PROKAR_LIPOPROTEIN"/>
    <property type="match status" value="1"/>
</dbReference>
<keyword evidence="4 8" id="KW-0472">Membrane</keyword>
<keyword evidence="5 8" id="KW-0564">Palmitate</keyword>
<dbReference type="PATRIC" id="fig|317.174.peg.2261"/>
<dbReference type="PANTHER" id="PTHR30203:SF21">
    <property type="entry name" value="OUTER MEMBRANE COMPONENT OF MULTIDRUG EFFLUX PUMP-RELATED"/>
    <property type="match status" value="1"/>
</dbReference>
<dbReference type="RefSeq" id="WP_047574602.1">
    <property type="nucleotide sequence ID" value="NZ_JPQT01000100.1"/>
</dbReference>
<evidence type="ECO:0000256" key="4">
    <source>
        <dbReference type="ARBA" id="ARBA00023136"/>
    </source>
</evidence>
<dbReference type="SUPFAM" id="SSF56954">
    <property type="entry name" value="Outer membrane efflux proteins (OEP)"/>
    <property type="match status" value="1"/>
</dbReference>
<organism evidence="9 10">
    <name type="scientific">Pseudomonas syringae</name>
    <dbReference type="NCBI Taxonomy" id="317"/>
    <lineage>
        <taxon>Bacteria</taxon>
        <taxon>Pseudomonadati</taxon>
        <taxon>Pseudomonadota</taxon>
        <taxon>Gammaproteobacteria</taxon>
        <taxon>Pseudomonadales</taxon>
        <taxon>Pseudomonadaceae</taxon>
        <taxon>Pseudomonas</taxon>
    </lineage>
</organism>
<comment type="caution">
    <text evidence="9">The sequence shown here is derived from an EMBL/GenBank/DDBJ whole genome shotgun (WGS) entry which is preliminary data.</text>
</comment>
<evidence type="ECO:0000256" key="7">
    <source>
        <dbReference type="ARBA" id="ARBA00023288"/>
    </source>
</evidence>
<evidence type="ECO:0000256" key="2">
    <source>
        <dbReference type="ARBA" id="ARBA00022452"/>
    </source>
</evidence>
<evidence type="ECO:0000256" key="6">
    <source>
        <dbReference type="ARBA" id="ARBA00023237"/>
    </source>
</evidence>
<dbReference type="Pfam" id="PF02321">
    <property type="entry name" value="OEP"/>
    <property type="match status" value="2"/>
</dbReference>
<comment type="similarity">
    <text evidence="1 8">Belongs to the outer membrane factor (OMF) (TC 1.B.17) family.</text>
</comment>
<evidence type="ECO:0000256" key="3">
    <source>
        <dbReference type="ARBA" id="ARBA00022692"/>
    </source>
</evidence>
<dbReference type="GO" id="GO:0015562">
    <property type="term" value="F:efflux transmembrane transporter activity"/>
    <property type="evidence" value="ECO:0007669"/>
    <property type="project" value="InterPro"/>
</dbReference>
<evidence type="ECO:0000313" key="9">
    <source>
        <dbReference type="EMBL" id="KFE51895.1"/>
    </source>
</evidence>
<evidence type="ECO:0000313" key="10">
    <source>
        <dbReference type="Proteomes" id="UP000028643"/>
    </source>
</evidence>
<comment type="subcellular location">
    <subcellularLocation>
        <location evidence="8">Cell outer membrane</location>
        <topology evidence="8">Lipid-anchor</topology>
    </subcellularLocation>
</comment>
<keyword evidence="2 8" id="KW-1134">Transmembrane beta strand</keyword>
<gene>
    <name evidence="9" type="ORF">IV02_11030</name>
</gene>
<evidence type="ECO:0000256" key="1">
    <source>
        <dbReference type="ARBA" id="ARBA00007613"/>
    </source>
</evidence>
<keyword evidence="3 8" id="KW-0812">Transmembrane</keyword>
<dbReference type="AlphaFoldDB" id="A0A085V8Y2"/>
<proteinExistence type="inferred from homology"/>
<evidence type="ECO:0000256" key="8">
    <source>
        <dbReference type="RuleBase" id="RU362097"/>
    </source>
</evidence>
<accession>A0A085V8Y2</accession>
<dbReference type="NCBIfam" id="TIGR01845">
    <property type="entry name" value="outer_NodT"/>
    <property type="match status" value="1"/>
</dbReference>
<evidence type="ECO:0000256" key="5">
    <source>
        <dbReference type="ARBA" id="ARBA00023139"/>
    </source>
</evidence>
<dbReference type="GO" id="GO:0009279">
    <property type="term" value="C:cell outer membrane"/>
    <property type="evidence" value="ECO:0007669"/>
    <property type="project" value="UniProtKB-SubCell"/>
</dbReference>
<protein>
    <submittedName>
        <fullName evidence="9">RND transporter</fullName>
    </submittedName>
</protein>
<dbReference type="Proteomes" id="UP000028643">
    <property type="component" value="Unassembled WGS sequence"/>
</dbReference>
<dbReference type="Gene3D" id="2.20.200.10">
    <property type="entry name" value="Outer membrane efflux proteins (OEP)"/>
    <property type="match status" value="1"/>
</dbReference>
<dbReference type="InterPro" id="IPR010131">
    <property type="entry name" value="MdtP/NodT-like"/>
</dbReference>
<sequence>MKHLTRLTTVGLGLLLSACQVVGPDYTLPEQAAINRADLQGELAGESVNTISAPVPADWWRLYQDPRLDQLVQQAMASNTDLRFAAANLQRARYQTAEAQAAGGFSSGVKIGAERLQESGEAFLLADKVPVANVGNVGITTSYQFDLFGTLQRGIEAAKANVDATQAAADTARITLVADVVRAYTQVCAANEEHGIALQSLVLQQQGVTLTQRLRDAGRGDETQVTRSQTQFKSLRAELPRYEALRQAGLFRLSMLLAKPLNQLPTGVATCNELPHIAQVMPVGDGAALLKRRPDVRQAERRLAAATAEIGVATGELYPDISIGATVGTVGLLENLGKPAANRWGFGPLLNWTIPSNGSRARIHQAEASTQAALARFDGVVLNAIRETQTGLAQYSALLERRDALADAEQSARQAADQTHRFFQAGRESFLADLQATRTYTDVRAQLAMANTQVAMGQIDLFLALGGGWENAGKVAGK</sequence>
<dbReference type="InterPro" id="IPR003423">
    <property type="entry name" value="OMP_efflux"/>
</dbReference>
<dbReference type="Gene3D" id="1.20.1600.10">
    <property type="entry name" value="Outer membrane efflux proteins (OEP)"/>
    <property type="match status" value="1"/>
</dbReference>
<keyword evidence="7 8" id="KW-0449">Lipoprotein</keyword>
<dbReference type="PANTHER" id="PTHR30203">
    <property type="entry name" value="OUTER MEMBRANE CATION EFFLUX PROTEIN"/>
    <property type="match status" value="1"/>
</dbReference>
<reference evidence="9 10" key="1">
    <citation type="submission" date="2014-07" db="EMBL/GenBank/DDBJ databases">
        <title>Draft Genome Sequences of Environmental Pseudomonas syringae strains.</title>
        <authorList>
            <person name="Baltrus D.A."/>
            <person name="Berge O."/>
            <person name="Morris C."/>
        </authorList>
    </citation>
    <scope>NUCLEOTIDE SEQUENCE [LARGE SCALE GENOMIC DNA]</scope>
    <source>
        <strain evidence="9 10">CEB003</strain>
    </source>
</reference>
<dbReference type="EMBL" id="JPQT01000100">
    <property type="protein sequence ID" value="KFE51895.1"/>
    <property type="molecule type" value="Genomic_DNA"/>
</dbReference>
<keyword evidence="6" id="KW-0998">Cell outer membrane</keyword>